<accession>A0ABS6XMS0</accession>
<proteinExistence type="predicted"/>
<dbReference type="RefSeq" id="WP_219238620.1">
    <property type="nucleotide sequence ID" value="NZ_JAHWZX010000010.1"/>
</dbReference>
<evidence type="ECO:0000259" key="1">
    <source>
        <dbReference type="Pfam" id="PF12146"/>
    </source>
</evidence>
<dbReference type="PANTHER" id="PTHR11614">
    <property type="entry name" value="PHOSPHOLIPASE-RELATED"/>
    <property type="match status" value="1"/>
</dbReference>
<evidence type="ECO:0000313" key="3">
    <source>
        <dbReference type="Proteomes" id="UP001197214"/>
    </source>
</evidence>
<dbReference type="GO" id="GO:0016787">
    <property type="term" value="F:hydrolase activity"/>
    <property type="evidence" value="ECO:0007669"/>
    <property type="project" value="UniProtKB-KW"/>
</dbReference>
<evidence type="ECO:0000313" key="2">
    <source>
        <dbReference type="EMBL" id="MBW4331494.1"/>
    </source>
</evidence>
<sequence length="316" mass="35428">MASSLLYRRAIPADARISRWQAPGGWMLRTFEWPAGGEDAPRGSILFQTGRGDMFEKYLELFSHWHAKGWAISAFDWRGQGGSGRLADDPHCGHIDDFATYISDLKAFYRDWRERAVGPRIVMGHSMGGHLVLRALVEGAIRPDAAVLIAPMLGLKTPFGARLAEWLARLLGNVGNSARPAWKRNEKPNTTESRQALLTHDGDRYSDELFWQQAKPELLTGPPSWNWLIEAFRSCRELRANRALSRMDVPLLMLVARNDALVDPKAALAIAAKLPDSRTVRFGPEAAHEILREVDSVRNRAIGEIDLFLDARAGRR</sequence>
<gene>
    <name evidence="2" type="ORF">KY084_11510</name>
</gene>
<dbReference type="EMBL" id="JAHWZX010000010">
    <property type="protein sequence ID" value="MBW4331494.1"/>
    <property type="molecule type" value="Genomic_DNA"/>
</dbReference>
<keyword evidence="3" id="KW-1185">Reference proteome</keyword>
<name>A0ABS6XMS0_9SPHN</name>
<organism evidence="2 3">
    <name type="scientific">Stakelama flava</name>
    <dbReference type="NCBI Taxonomy" id="2860338"/>
    <lineage>
        <taxon>Bacteria</taxon>
        <taxon>Pseudomonadati</taxon>
        <taxon>Pseudomonadota</taxon>
        <taxon>Alphaproteobacteria</taxon>
        <taxon>Sphingomonadales</taxon>
        <taxon>Sphingomonadaceae</taxon>
        <taxon>Stakelama</taxon>
    </lineage>
</organism>
<reference evidence="2 3" key="1">
    <citation type="submission" date="2021-07" db="EMBL/GenBank/DDBJ databases">
        <title>Stakelama flava sp. nov., a novel endophytic bacterium isolated from branch of Kandelia candel.</title>
        <authorList>
            <person name="Tuo L."/>
        </authorList>
    </citation>
    <scope>NUCLEOTIDE SEQUENCE [LARGE SCALE GENOMIC DNA]</scope>
    <source>
        <strain evidence="2 3">CBK3Z-3</strain>
    </source>
</reference>
<dbReference type="Proteomes" id="UP001197214">
    <property type="component" value="Unassembled WGS sequence"/>
</dbReference>
<protein>
    <submittedName>
        <fullName evidence="2">Alpha/beta hydrolase</fullName>
    </submittedName>
</protein>
<dbReference type="InterPro" id="IPR051044">
    <property type="entry name" value="MAG_DAG_Lipase"/>
</dbReference>
<dbReference type="InterPro" id="IPR022742">
    <property type="entry name" value="Hydrolase_4"/>
</dbReference>
<feature type="domain" description="Serine aminopeptidase S33" evidence="1">
    <location>
        <begin position="40"/>
        <end position="295"/>
    </location>
</feature>
<comment type="caution">
    <text evidence="2">The sequence shown here is derived from an EMBL/GenBank/DDBJ whole genome shotgun (WGS) entry which is preliminary data.</text>
</comment>
<keyword evidence="2" id="KW-0378">Hydrolase</keyword>
<dbReference type="Pfam" id="PF12146">
    <property type="entry name" value="Hydrolase_4"/>
    <property type="match status" value="1"/>
</dbReference>